<feature type="transmembrane region" description="Helical" evidence="9">
    <location>
        <begin position="274"/>
        <end position="295"/>
    </location>
</feature>
<feature type="transmembrane region" description="Helical" evidence="9">
    <location>
        <begin position="307"/>
        <end position="328"/>
    </location>
</feature>
<feature type="transmembrane region" description="Helical" evidence="9">
    <location>
        <begin position="196"/>
        <end position="217"/>
    </location>
</feature>
<evidence type="ECO:0000256" key="6">
    <source>
        <dbReference type="ARBA" id="ARBA00023136"/>
    </source>
</evidence>
<comment type="caution">
    <text evidence="11">The sequence shown here is derived from an EMBL/GenBank/DDBJ whole genome shotgun (WGS) entry which is preliminary data.</text>
</comment>
<reference evidence="11" key="1">
    <citation type="submission" date="2020-08" db="EMBL/GenBank/DDBJ databases">
        <title>Ramlibacter sp. GTP1 16S ribosomal RNA gene genome sequencing and assembly.</title>
        <authorList>
            <person name="Kang M."/>
        </authorList>
    </citation>
    <scope>NUCLEOTIDE SEQUENCE</scope>
    <source>
        <strain evidence="11">GTP1</strain>
    </source>
</reference>
<dbReference type="GO" id="GO:0005886">
    <property type="term" value="C:plasma membrane"/>
    <property type="evidence" value="ECO:0007669"/>
    <property type="project" value="UniProtKB-SubCell"/>
</dbReference>
<organism evidence="11 12">
    <name type="scientific">Ramlibacter albus</name>
    <dbReference type="NCBI Taxonomy" id="2079448"/>
    <lineage>
        <taxon>Bacteria</taxon>
        <taxon>Pseudomonadati</taxon>
        <taxon>Pseudomonadota</taxon>
        <taxon>Betaproteobacteria</taxon>
        <taxon>Burkholderiales</taxon>
        <taxon>Comamonadaceae</taxon>
        <taxon>Ramlibacter</taxon>
    </lineage>
</organism>
<name>A0A923S4N8_9BURK</name>
<proteinExistence type="predicted"/>
<feature type="region of interest" description="Disordered" evidence="8">
    <location>
        <begin position="468"/>
        <end position="491"/>
    </location>
</feature>
<dbReference type="Proteomes" id="UP000596827">
    <property type="component" value="Unassembled WGS sequence"/>
</dbReference>
<keyword evidence="5 9" id="KW-1133">Transmembrane helix</keyword>
<dbReference type="GO" id="GO:0022857">
    <property type="term" value="F:transmembrane transporter activity"/>
    <property type="evidence" value="ECO:0007669"/>
    <property type="project" value="UniProtKB-UniRule"/>
</dbReference>
<protein>
    <submittedName>
        <fullName evidence="11">TRAP transporter large permease subunit</fullName>
    </submittedName>
</protein>
<keyword evidence="7" id="KW-0813">Transport</keyword>
<dbReference type="Pfam" id="PF06808">
    <property type="entry name" value="DctM"/>
    <property type="match status" value="1"/>
</dbReference>
<evidence type="ECO:0000256" key="7">
    <source>
        <dbReference type="RuleBase" id="RU369079"/>
    </source>
</evidence>
<evidence type="ECO:0000256" key="1">
    <source>
        <dbReference type="ARBA" id="ARBA00004429"/>
    </source>
</evidence>
<dbReference type="InterPro" id="IPR004681">
    <property type="entry name" value="TRAP_DctM"/>
</dbReference>
<keyword evidence="4 9" id="KW-0812">Transmembrane</keyword>
<feature type="transmembrane region" description="Helical" evidence="9">
    <location>
        <begin position="394"/>
        <end position="419"/>
    </location>
</feature>
<accession>A0A923S4N8</accession>
<evidence type="ECO:0000313" key="11">
    <source>
        <dbReference type="EMBL" id="MBC5767794.1"/>
    </source>
</evidence>
<keyword evidence="3 7" id="KW-0997">Cell inner membrane</keyword>
<feature type="transmembrane region" description="Helical" evidence="9">
    <location>
        <begin position="143"/>
        <end position="166"/>
    </location>
</feature>
<keyword evidence="6 9" id="KW-0472">Membrane</keyword>
<evidence type="ECO:0000256" key="5">
    <source>
        <dbReference type="ARBA" id="ARBA00022989"/>
    </source>
</evidence>
<evidence type="ECO:0000259" key="10">
    <source>
        <dbReference type="Pfam" id="PF06808"/>
    </source>
</evidence>
<comment type="subcellular location">
    <subcellularLocation>
        <location evidence="1 7">Cell inner membrane</location>
        <topology evidence="1 7">Multi-pass membrane protein</topology>
    </subcellularLocation>
</comment>
<dbReference type="AlphaFoldDB" id="A0A923S4N8"/>
<evidence type="ECO:0000256" key="2">
    <source>
        <dbReference type="ARBA" id="ARBA00022475"/>
    </source>
</evidence>
<feature type="domain" description="TRAP C4-dicarboxylate transport system permease DctM subunit" evidence="10">
    <location>
        <begin position="17"/>
        <end position="453"/>
    </location>
</feature>
<feature type="transmembrane region" description="Helical" evidence="9">
    <location>
        <begin position="30"/>
        <end position="52"/>
    </location>
</feature>
<feature type="transmembrane region" description="Helical" evidence="9">
    <location>
        <begin position="64"/>
        <end position="83"/>
    </location>
</feature>
<evidence type="ECO:0000256" key="8">
    <source>
        <dbReference type="SAM" id="MobiDB-lite"/>
    </source>
</evidence>
<dbReference type="EMBL" id="JACORU010000012">
    <property type="protein sequence ID" value="MBC5767794.1"/>
    <property type="molecule type" value="Genomic_DNA"/>
</dbReference>
<dbReference type="RefSeq" id="WP_187084274.1">
    <property type="nucleotide sequence ID" value="NZ_JACORU010000012.1"/>
</dbReference>
<feature type="transmembrane region" description="Helical" evidence="9">
    <location>
        <begin position="250"/>
        <end position="268"/>
    </location>
</feature>
<evidence type="ECO:0000256" key="4">
    <source>
        <dbReference type="ARBA" id="ARBA00022692"/>
    </source>
</evidence>
<keyword evidence="12" id="KW-1185">Reference proteome</keyword>
<sequence>MASAGLWMLVALGALTVASGLPVWALLVGVASAFALGGLAAGAFGSAVLFTVPGRLLNLLDHDLLQAMPLYVFIGVLLQRLPLGDALFACGRRLLRGTGAAPSLSALAVGALVAPMNGSVAASSALLSRLVGPQLAAMPPARAITLASVAATIGVVVPPSLVLILLGDAMLRAHTEASNLPGYTQGTQRIVNTQDVLHAALLPACAVLLLWAVVAWWQGRVVAQASAGAQADPARASGAPRSAQPTSREWLLAAAATLGIFALLAGVFTGRLFAVEAAATGACVLVACTLAWRALGAAQWSSVLQDTLALSGALFALLVGATTFSLVFRLFGTDRWLAAAVLGSPWPPLATAAVVLAGTALCAWVLDAFEMIFVIIPIVAPLLVVQMGDAQQVAVLLLLVLQASFLLPPLGYAVLMARAQSKLPPVRTRDLVPALAPFIAAQLLVLVAVFSWPSAVHHLDAAAAAPSAAPSEDEVTRQMLEMSKPVEDEKK</sequence>
<evidence type="ECO:0000256" key="9">
    <source>
        <dbReference type="SAM" id="Phobius"/>
    </source>
</evidence>
<evidence type="ECO:0000313" key="12">
    <source>
        <dbReference type="Proteomes" id="UP000596827"/>
    </source>
</evidence>
<feature type="transmembrane region" description="Helical" evidence="9">
    <location>
        <begin position="431"/>
        <end position="452"/>
    </location>
</feature>
<gene>
    <name evidence="11" type="ORF">H8R02_25235</name>
</gene>
<evidence type="ECO:0000256" key="3">
    <source>
        <dbReference type="ARBA" id="ARBA00022519"/>
    </source>
</evidence>
<dbReference type="PANTHER" id="PTHR33362:SF7">
    <property type="entry name" value="SLL1103 PROTEIN"/>
    <property type="match status" value="1"/>
</dbReference>
<feature type="transmembrane region" description="Helical" evidence="9">
    <location>
        <begin position="371"/>
        <end position="388"/>
    </location>
</feature>
<comment type="function">
    <text evidence="7">Part of the tripartite ATP-independent periplasmic (TRAP) transport system.</text>
</comment>
<dbReference type="PANTHER" id="PTHR33362">
    <property type="entry name" value="SIALIC ACID TRAP TRANSPORTER PERMEASE PROTEIN SIAT-RELATED"/>
    <property type="match status" value="1"/>
</dbReference>
<keyword evidence="2" id="KW-1003">Cell membrane</keyword>
<dbReference type="InterPro" id="IPR010656">
    <property type="entry name" value="DctM"/>
</dbReference>
<feature type="transmembrane region" description="Helical" evidence="9">
    <location>
        <begin position="103"/>
        <end position="131"/>
    </location>
</feature>